<dbReference type="AlphaFoldDB" id="Q6M0I2"/>
<keyword evidence="1" id="KW-0472">Membrane</keyword>
<dbReference type="InterPro" id="IPR012429">
    <property type="entry name" value="HGSNAT_cat"/>
</dbReference>
<proteinExistence type="predicted"/>
<dbReference type="EnsemblBacteria" id="CAF29844">
    <property type="protein sequence ID" value="CAF29844"/>
    <property type="gene ID" value="MMP0288"/>
</dbReference>
<feature type="transmembrane region" description="Helical" evidence="1">
    <location>
        <begin position="112"/>
        <end position="131"/>
    </location>
</feature>
<name>Q6M0I2_METMP</name>
<gene>
    <name evidence="3" type="ordered locus">MMP0288</name>
</gene>
<dbReference type="Proteomes" id="UP000000590">
    <property type="component" value="Chromosome"/>
</dbReference>
<dbReference type="PATRIC" id="fig|267377.15.peg.291"/>
<reference evidence="3 4" key="1">
    <citation type="journal article" date="2004" name="J. Bacteriol.">
        <title>Complete genome sequence of the genetically tractable hydrogenotrophic methanogen Methanococcus maripaludis.</title>
        <authorList>
            <person name="Hendrickson E.L."/>
            <person name="Kaul R."/>
            <person name="Zhou Y."/>
            <person name="Bovee D."/>
            <person name="Chapman P."/>
            <person name="Chung J."/>
            <person name="Conway de Macario E."/>
            <person name="Dodsworth J.A."/>
            <person name="Gillett W."/>
            <person name="Graham D.E."/>
            <person name="Hackett M."/>
            <person name="Haydock A.K."/>
            <person name="Kang A."/>
            <person name="Land M.L."/>
            <person name="Levy R."/>
            <person name="Lie T.J."/>
            <person name="Major T.A."/>
            <person name="Moore B.C."/>
            <person name="Porat I."/>
            <person name="Palmeiri A."/>
            <person name="Rouse G."/>
            <person name="Saenphimmachak C."/>
            <person name="Soll D."/>
            <person name="Van Dien S."/>
            <person name="Wang T."/>
            <person name="Whitman W.B."/>
            <person name="Xia Q."/>
            <person name="Zhang Y."/>
            <person name="Larimer F.W."/>
            <person name="Olson M.V."/>
            <person name="Leigh J.A."/>
        </authorList>
    </citation>
    <scope>NUCLEOTIDE SEQUENCE [LARGE SCALE GENOMIC DNA]</scope>
    <source>
        <strain evidence="4">S2 / LL</strain>
    </source>
</reference>
<protein>
    <submittedName>
        <fullName evidence="3">Conserved hypothetical archeal protein</fullName>
    </submittedName>
</protein>
<dbReference type="STRING" id="267377.MMP0288"/>
<keyword evidence="4" id="KW-1185">Reference proteome</keyword>
<keyword evidence="1" id="KW-1133">Transmembrane helix</keyword>
<dbReference type="KEGG" id="mmp:MMP0288"/>
<feature type="transmembrane region" description="Helical" evidence="1">
    <location>
        <begin position="12"/>
        <end position="33"/>
    </location>
</feature>
<evidence type="ECO:0000259" key="2">
    <source>
        <dbReference type="Pfam" id="PF07786"/>
    </source>
</evidence>
<feature type="transmembrane region" description="Helical" evidence="1">
    <location>
        <begin position="225"/>
        <end position="245"/>
    </location>
</feature>
<dbReference type="eggNOG" id="arCOG04370">
    <property type="taxonomic scope" value="Archaea"/>
</dbReference>
<organism evidence="4">
    <name type="scientific">Methanococcus maripaludis (strain DSM 14266 / JCM 13030 / NBRC 101832 / S2 / LL)</name>
    <dbReference type="NCBI Taxonomy" id="267377"/>
    <lineage>
        <taxon>Archaea</taxon>
        <taxon>Methanobacteriati</taxon>
        <taxon>Methanobacteriota</taxon>
        <taxon>Methanomada group</taxon>
        <taxon>Methanococci</taxon>
        <taxon>Methanococcales</taxon>
        <taxon>Methanococcaceae</taxon>
        <taxon>Methanococcus</taxon>
    </lineage>
</organism>
<dbReference type="EMBL" id="BX950229">
    <property type="protein sequence ID" value="CAF29844.1"/>
    <property type="molecule type" value="Genomic_DNA"/>
</dbReference>
<sequence>MDVCSMQKTGRFLEIDFFRGLAIIMMVISNFVTDLKYFLGYSDYLLFWSFFALFVASSFVFISGVSFNVSFSKKVASQNLTYKSYFNRFLKLSVIAVVITAVTAYFLTSGTIYFGIMHFLAISGILGIIFYRFKKLNLFFSVIFLILGVLFSEIVLDTYCLLPFGILPNNFYTLDYFPIFPWFGVYLLGMSFSEKYYKNGVSRHSFEIFKTGFFNKICILGQNTLIIYIIHQPVLVGLLILKYGIFSKIAL</sequence>
<feature type="transmembrane region" description="Helical" evidence="1">
    <location>
        <begin position="138"/>
        <end position="156"/>
    </location>
</feature>
<feature type="transmembrane region" description="Helical" evidence="1">
    <location>
        <begin position="45"/>
        <end position="69"/>
    </location>
</feature>
<evidence type="ECO:0000313" key="4">
    <source>
        <dbReference type="Proteomes" id="UP000000590"/>
    </source>
</evidence>
<dbReference type="Pfam" id="PF07786">
    <property type="entry name" value="HGSNAT_cat"/>
    <property type="match status" value="1"/>
</dbReference>
<keyword evidence="1" id="KW-0812">Transmembrane</keyword>
<feature type="transmembrane region" description="Helical" evidence="1">
    <location>
        <begin position="89"/>
        <end position="106"/>
    </location>
</feature>
<feature type="transmembrane region" description="Helical" evidence="1">
    <location>
        <begin position="176"/>
        <end position="193"/>
    </location>
</feature>
<evidence type="ECO:0000256" key="1">
    <source>
        <dbReference type="SAM" id="Phobius"/>
    </source>
</evidence>
<feature type="domain" description="Heparan-alpha-glucosaminide N-acetyltransferase catalytic" evidence="2">
    <location>
        <begin position="11"/>
        <end position="233"/>
    </location>
</feature>
<accession>Q6M0I2</accession>
<evidence type="ECO:0000313" key="3">
    <source>
        <dbReference type="EMBL" id="CAF29844.1"/>
    </source>
</evidence>
<dbReference type="HOGENOM" id="CLU_067755_0_1_2"/>